<dbReference type="eggNOG" id="KOG3058">
    <property type="taxonomic scope" value="Eukaryota"/>
</dbReference>
<feature type="transmembrane region" description="Helical" evidence="10">
    <location>
        <begin position="51"/>
        <end position="69"/>
    </location>
</feature>
<dbReference type="AlphaFoldDB" id="A0A024UR80"/>
<dbReference type="Pfam" id="PF14360">
    <property type="entry name" value="PAP2_C"/>
    <property type="match status" value="1"/>
</dbReference>
<dbReference type="GO" id="GO:0005789">
    <property type="term" value="C:endoplasmic reticulum membrane"/>
    <property type="evidence" value="ECO:0007669"/>
    <property type="project" value="TreeGrafter"/>
</dbReference>
<evidence type="ECO:0000259" key="11">
    <source>
        <dbReference type="Pfam" id="PF14360"/>
    </source>
</evidence>
<dbReference type="GO" id="GO:0000139">
    <property type="term" value="C:Golgi membrane"/>
    <property type="evidence" value="ECO:0007669"/>
    <property type="project" value="TreeGrafter"/>
</dbReference>
<evidence type="ECO:0000256" key="6">
    <source>
        <dbReference type="ARBA" id="ARBA00022989"/>
    </source>
</evidence>
<dbReference type="GeneID" id="20078010"/>
<feature type="transmembrane region" description="Helical" evidence="10">
    <location>
        <begin position="271"/>
        <end position="289"/>
    </location>
</feature>
<gene>
    <name evidence="12" type="ORF">H310_00960</name>
</gene>
<keyword evidence="8 10" id="KW-0472">Membrane</keyword>
<feature type="transmembrane region" description="Helical" evidence="10">
    <location>
        <begin position="81"/>
        <end position="103"/>
    </location>
</feature>
<proteinExistence type="inferred from homology"/>
<feature type="transmembrane region" description="Helical" evidence="10">
    <location>
        <begin position="295"/>
        <end position="312"/>
    </location>
</feature>
<evidence type="ECO:0000256" key="1">
    <source>
        <dbReference type="ARBA" id="ARBA00004141"/>
    </source>
</evidence>
<name>A0A024UR80_9STRA</name>
<evidence type="ECO:0000256" key="8">
    <source>
        <dbReference type="ARBA" id="ARBA00023136"/>
    </source>
</evidence>
<feature type="domain" description="Sphingomyelin synthase-like" evidence="11">
    <location>
        <begin position="235"/>
        <end position="310"/>
    </location>
</feature>
<evidence type="ECO:0000256" key="2">
    <source>
        <dbReference type="ARBA" id="ARBA00005441"/>
    </source>
</evidence>
<feature type="compositionally biased region" description="Polar residues" evidence="9">
    <location>
        <begin position="427"/>
        <end position="439"/>
    </location>
</feature>
<dbReference type="RefSeq" id="XP_008862167.1">
    <property type="nucleotide sequence ID" value="XM_008863945.1"/>
</dbReference>
<evidence type="ECO:0000256" key="10">
    <source>
        <dbReference type="SAM" id="Phobius"/>
    </source>
</evidence>
<comment type="similarity">
    <text evidence="2">Belongs to the sphingomyelin synthase family.</text>
</comment>
<dbReference type="GO" id="GO:0033188">
    <property type="term" value="F:sphingomyelin synthase activity"/>
    <property type="evidence" value="ECO:0007669"/>
    <property type="project" value="TreeGrafter"/>
</dbReference>
<evidence type="ECO:0000256" key="4">
    <source>
        <dbReference type="ARBA" id="ARBA00022692"/>
    </source>
</evidence>
<keyword evidence="4 10" id="KW-0812">Transmembrane</keyword>
<keyword evidence="7" id="KW-0443">Lipid metabolism</keyword>
<keyword evidence="5" id="KW-0746">Sphingolipid metabolism</keyword>
<feature type="transmembrane region" description="Helical" evidence="10">
    <location>
        <begin position="143"/>
        <end position="163"/>
    </location>
</feature>
<feature type="region of interest" description="Disordered" evidence="9">
    <location>
        <begin position="390"/>
        <end position="439"/>
    </location>
</feature>
<organism evidence="12">
    <name type="scientific">Aphanomyces invadans</name>
    <dbReference type="NCBI Taxonomy" id="157072"/>
    <lineage>
        <taxon>Eukaryota</taxon>
        <taxon>Sar</taxon>
        <taxon>Stramenopiles</taxon>
        <taxon>Oomycota</taxon>
        <taxon>Saprolegniomycetes</taxon>
        <taxon>Saprolegniales</taxon>
        <taxon>Verrucalvaceae</taxon>
        <taxon>Aphanomyces</taxon>
    </lineage>
</organism>
<keyword evidence="6 10" id="KW-1133">Transmembrane helix</keyword>
<dbReference type="GO" id="GO:0005886">
    <property type="term" value="C:plasma membrane"/>
    <property type="evidence" value="ECO:0007669"/>
    <property type="project" value="TreeGrafter"/>
</dbReference>
<dbReference type="EMBL" id="KI913953">
    <property type="protein sequence ID" value="ETW08362.1"/>
    <property type="molecule type" value="Genomic_DNA"/>
</dbReference>
<feature type="compositionally biased region" description="Basic and acidic residues" evidence="9">
    <location>
        <begin position="390"/>
        <end position="401"/>
    </location>
</feature>
<dbReference type="PANTHER" id="PTHR21290:SF25">
    <property type="entry name" value="SPHINGOMYELIN SYNTHASE-RELATED PROTEIN 1"/>
    <property type="match status" value="1"/>
</dbReference>
<dbReference type="PANTHER" id="PTHR21290">
    <property type="entry name" value="SPHINGOMYELIN SYNTHETASE"/>
    <property type="match status" value="1"/>
</dbReference>
<evidence type="ECO:0000256" key="3">
    <source>
        <dbReference type="ARBA" id="ARBA00022679"/>
    </source>
</evidence>
<sequence>MENIRKLGSMDHVRRSLNVPRWNWAVVIGMGMLLWLHGVTVGMVFEGQKGLLNRFLWTFVIGVIPLVLFTQTTSHNIRRTAASLVYFELATFCMCYSNSLAWFRNPKNLLPLPDLGHDILPLWKDVTVYDKVYHHEAHKVPDVVMGALIASTTIFAVIHPLRWKIIQRFFIIYGSLCIMRSVTVICTSLPDSAEKCRQMTPLGNLESGAHGWEDITMRAVLVRSLKLLVPIGEVTCGDMVFSGHSMLMVLCAMTWHTYYKWVPGSINYIKVSVWLVTIFGLVAIVWVRMHYTLDVVLALYFTVTVWSSYHRIANDVKIGHRFSMVWIFDALLIYPCIEWIERPDDNDDLDGPRTFHTAHTMHLHGHHRSSSSHMDVAMCDDGTNDVVKQDDDVEKVHDRQTRSLRPRRGNSGEKATPRNRRLPRAVATTTRRTMSNVAH</sequence>
<dbReference type="GO" id="GO:0047493">
    <property type="term" value="F:ceramide cholinephosphotransferase activity"/>
    <property type="evidence" value="ECO:0007669"/>
    <property type="project" value="TreeGrafter"/>
</dbReference>
<dbReference type="InterPro" id="IPR025749">
    <property type="entry name" value="Sphingomyelin_synth-like_dom"/>
</dbReference>
<keyword evidence="3" id="KW-0808">Transferase</keyword>
<evidence type="ECO:0000313" key="12">
    <source>
        <dbReference type="EMBL" id="ETW08362.1"/>
    </source>
</evidence>
<dbReference type="VEuPathDB" id="FungiDB:H310_00960"/>
<evidence type="ECO:0000256" key="7">
    <source>
        <dbReference type="ARBA" id="ARBA00023098"/>
    </source>
</evidence>
<dbReference type="OrthoDB" id="422827at2759"/>
<accession>A0A024UR80</accession>
<dbReference type="InterPro" id="IPR045221">
    <property type="entry name" value="Sphingomyelin_synth-like"/>
</dbReference>
<comment type="subcellular location">
    <subcellularLocation>
        <location evidence="1">Membrane</location>
        <topology evidence="1">Multi-pass membrane protein</topology>
    </subcellularLocation>
</comment>
<dbReference type="STRING" id="157072.A0A024UR80"/>
<protein>
    <recommendedName>
        <fullName evidence="11">Sphingomyelin synthase-like domain-containing protein</fullName>
    </recommendedName>
</protein>
<reference evidence="12" key="1">
    <citation type="submission" date="2013-12" db="EMBL/GenBank/DDBJ databases">
        <title>The Genome Sequence of Aphanomyces invadans NJM9701.</title>
        <authorList>
            <consortium name="The Broad Institute Genomics Platform"/>
            <person name="Russ C."/>
            <person name="Tyler B."/>
            <person name="van West P."/>
            <person name="Dieguez-Uribeondo J."/>
            <person name="Young S.K."/>
            <person name="Zeng Q."/>
            <person name="Gargeya S."/>
            <person name="Fitzgerald M."/>
            <person name="Abouelleil A."/>
            <person name="Alvarado L."/>
            <person name="Chapman S.B."/>
            <person name="Gainer-Dewar J."/>
            <person name="Goldberg J."/>
            <person name="Griggs A."/>
            <person name="Gujja S."/>
            <person name="Hansen M."/>
            <person name="Howarth C."/>
            <person name="Imamovic A."/>
            <person name="Ireland A."/>
            <person name="Larimer J."/>
            <person name="McCowan C."/>
            <person name="Murphy C."/>
            <person name="Pearson M."/>
            <person name="Poon T.W."/>
            <person name="Priest M."/>
            <person name="Roberts A."/>
            <person name="Saif S."/>
            <person name="Shea T."/>
            <person name="Sykes S."/>
            <person name="Wortman J."/>
            <person name="Nusbaum C."/>
            <person name="Birren B."/>
        </authorList>
    </citation>
    <scope>NUCLEOTIDE SEQUENCE [LARGE SCALE GENOMIC DNA]</scope>
    <source>
        <strain evidence="12">NJM9701</strain>
    </source>
</reference>
<dbReference type="GO" id="GO:0046513">
    <property type="term" value="P:ceramide biosynthetic process"/>
    <property type="evidence" value="ECO:0007669"/>
    <property type="project" value="TreeGrafter"/>
</dbReference>
<evidence type="ECO:0000256" key="5">
    <source>
        <dbReference type="ARBA" id="ARBA00022919"/>
    </source>
</evidence>
<evidence type="ECO:0000256" key="9">
    <source>
        <dbReference type="SAM" id="MobiDB-lite"/>
    </source>
</evidence>
<feature type="transmembrane region" description="Helical" evidence="10">
    <location>
        <begin position="21"/>
        <end position="45"/>
    </location>
</feature>